<keyword evidence="2 8" id="KW-0597">Phosphoprotein</keyword>
<sequence length="226" mass="26709">MKKIFVVEDEFNIRDLIKKYLEKEGYSVTTFQDGSTILQEIKRLKPDLVVLDIMLPGMDGLEICKEIRKDSNIPIIFVSARDEEFDRILGLEIGGDDYLSKPFSPRELVARVKNIFRRLQTASIEEDKIIEIKNMKIYPTRRYITCNEEEIKLSNKEYELLEFLCKHQNLPFTREQLQENVWGYEYIGDSRIVDDLVKRLRKKLKEKESQVDIVTVWGYGYRVDGK</sequence>
<dbReference type="InterPro" id="IPR011006">
    <property type="entry name" value="CheY-like_superfamily"/>
</dbReference>
<accession>A0ABS2NQ32</accession>
<feature type="domain" description="OmpR/PhoB-type" evidence="11">
    <location>
        <begin position="127"/>
        <end position="225"/>
    </location>
</feature>
<dbReference type="Pfam" id="PF00072">
    <property type="entry name" value="Response_reg"/>
    <property type="match status" value="1"/>
</dbReference>
<dbReference type="PROSITE" id="PS51755">
    <property type="entry name" value="OMPR_PHOB"/>
    <property type="match status" value="1"/>
</dbReference>
<evidence type="ECO:0000256" key="5">
    <source>
        <dbReference type="ARBA" id="ARBA00023125"/>
    </source>
</evidence>
<dbReference type="GO" id="GO:0003677">
    <property type="term" value="F:DNA binding"/>
    <property type="evidence" value="ECO:0007669"/>
    <property type="project" value="UniProtKB-KW"/>
</dbReference>
<comment type="caution">
    <text evidence="12">The sequence shown here is derived from an EMBL/GenBank/DDBJ whole genome shotgun (WGS) entry which is preliminary data.</text>
</comment>
<proteinExistence type="predicted"/>
<evidence type="ECO:0000259" key="10">
    <source>
        <dbReference type="PROSITE" id="PS50110"/>
    </source>
</evidence>
<gene>
    <name evidence="12" type="ORF">JOC73_001622</name>
</gene>
<dbReference type="InterPro" id="IPR001789">
    <property type="entry name" value="Sig_transdc_resp-reg_receiver"/>
</dbReference>
<name>A0ABS2NQ32_9FIRM</name>
<evidence type="ECO:0000259" key="11">
    <source>
        <dbReference type="PROSITE" id="PS51755"/>
    </source>
</evidence>
<keyword evidence="13" id="KW-1185">Reference proteome</keyword>
<keyword evidence="6" id="KW-0804">Transcription</keyword>
<dbReference type="Pfam" id="PF00486">
    <property type="entry name" value="Trans_reg_C"/>
    <property type="match status" value="1"/>
</dbReference>
<dbReference type="SMART" id="SM00862">
    <property type="entry name" value="Trans_reg_C"/>
    <property type="match status" value="1"/>
</dbReference>
<dbReference type="SMART" id="SM00448">
    <property type="entry name" value="REC"/>
    <property type="match status" value="1"/>
</dbReference>
<dbReference type="PANTHER" id="PTHR48111">
    <property type="entry name" value="REGULATOR OF RPOS"/>
    <property type="match status" value="1"/>
</dbReference>
<keyword evidence="5 9" id="KW-0238">DNA-binding</keyword>
<dbReference type="RefSeq" id="WP_204401858.1">
    <property type="nucleotide sequence ID" value="NZ_JAFBEE010000009.1"/>
</dbReference>
<feature type="domain" description="Response regulatory" evidence="10">
    <location>
        <begin position="3"/>
        <end position="116"/>
    </location>
</feature>
<evidence type="ECO:0000256" key="2">
    <source>
        <dbReference type="ARBA" id="ARBA00022553"/>
    </source>
</evidence>
<reference evidence="12 13" key="1">
    <citation type="submission" date="2021-01" db="EMBL/GenBank/DDBJ databases">
        <title>Genomic Encyclopedia of Type Strains, Phase IV (KMG-IV): sequencing the most valuable type-strain genomes for metagenomic binning, comparative biology and taxonomic classification.</title>
        <authorList>
            <person name="Goeker M."/>
        </authorList>
    </citation>
    <scope>NUCLEOTIDE SEQUENCE [LARGE SCALE GENOMIC DNA]</scope>
    <source>
        <strain evidence="12 13">DSM 25890</strain>
    </source>
</reference>
<evidence type="ECO:0000256" key="3">
    <source>
        <dbReference type="ARBA" id="ARBA00023012"/>
    </source>
</evidence>
<evidence type="ECO:0000313" key="13">
    <source>
        <dbReference type="Proteomes" id="UP001314796"/>
    </source>
</evidence>
<dbReference type="PROSITE" id="PS50110">
    <property type="entry name" value="RESPONSE_REGULATORY"/>
    <property type="match status" value="1"/>
</dbReference>
<evidence type="ECO:0000313" key="12">
    <source>
        <dbReference type="EMBL" id="MBM7615060.1"/>
    </source>
</evidence>
<feature type="modified residue" description="4-aspartylphosphate" evidence="8">
    <location>
        <position position="52"/>
    </location>
</feature>
<evidence type="ECO:0000256" key="9">
    <source>
        <dbReference type="PROSITE-ProRule" id="PRU01091"/>
    </source>
</evidence>
<feature type="DNA-binding region" description="OmpR/PhoB-type" evidence="9">
    <location>
        <begin position="127"/>
        <end position="225"/>
    </location>
</feature>
<keyword evidence="3" id="KW-0902">Two-component regulatory system</keyword>
<dbReference type="InterPro" id="IPR016032">
    <property type="entry name" value="Sig_transdc_resp-reg_C-effctor"/>
</dbReference>
<evidence type="ECO:0000256" key="7">
    <source>
        <dbReference type="ARBA" id="ARBA00024867"/>
    </source>
</evidence>
<evidence type="ECO:0000256" key="8">
    <source>
        <dbReference type="PROSITE-ProRule" id="PRU00169"/>
    </source>
</evidence>
<dbReference type="InterPro" id="IPR036388">
    <property type="entry name" value="WH-like_DNA-bd_sf"/>
</dbReference>
<evidence type="ECO:0000256" key="4">
    <source>
        <dbReference type="ARBA" id="ARBA00023015"/>
    </source>
</evidence>
<dbReference type="PANTHER" id="PTHR48111:SF40">
    <property type="entry name" value="PHOSPHATE REGULON TRANSCRIPTIONAL REGULATORY PROTEIN PHOB"/>
    <property type="match status" value="1"/>
</dbReference>
<keyword evidence="4" id="KW-0805">Transcription regulation</keyword>
<dbReference type="SUPFAM" id="SSF52172">
    <property type="entry name" value="CheY-like"/>
    <property type="match status" value="1"/>
</dbReference>
<evidence type="ECO:0000256" key="6">
    <source>
        <dbReference type="ARBA" id="ARBA00023163"/>
    </source>
</evidence>
<comment type="function">
    <text evidence="7">May play the central regulatory role in sporulation. It may be an element of the effector pathway responsible for the activation of sporulation genes in response to nutritional stress. Spo0A may act in concert with spo0H (a sigma factor) to control the expression of some genes that are critical to the sporulation process.</text>
</comment>
<dbReference type="CDD" id="cd00383">
    <property type="entry name" value="trans_reg_C"/>
    <property type="match status" value="1"/>
</dbReference>
<dbReference type="Gene3D" id="6.10.250.690">
    <property type="match status" value="1"/>
</dbReference>
<organism evidence="12 13">
    <name type="scientific">Alkaliphilus hydrothermalis</name>
    <dbReference type="NCBI Taxonomy" id="1482730"/>
    <lineage>
        <taxon>Bacteria</taxon>
        <taxon>Bacillati</taxon>
        <taxon>Bacillota</taxon>
        <taxon>Clostridia</taxon>
        <taxon>Peptostreptococcales</taxon>
        <taxon>Natronincolaceae</taxon>
        <taxon>Alkaliphilus</taxon>
    </lineage>
</organism>
<dbReference type="SUPFAM" id="SSF46894">
    <property type="entry name" value="C-terminal effector domain of the bipartite response regulators"/>
    <property type="match status" value="1"/>
</dbReference>
<dbReference type="Proteomes" id="UP001314796">
    <property type="component" value="Unassembled WGS sequence"/>
</dbReference>
<dbReference type="InterPro" id="IPR001867">
    <property type="entry name" value="OmpR/PhoB-type_DNA-bd"/>
</dbReference>
<dbReference type="Gene3D" id="1.10.10.10">
    <property type="entry name" value="Winged helix-like DNA-binding domain superfamily/Winged helix DNA-binding domain"/>
    <property type="match status" value="1"/>
</dbReference>
<protein>
    <recommendedName>
        <fullName evidence="1">Stage 0 sporulation protein A homolog</fullName>
    </recommendedName>
</protein>
<dbReference type="EMBL" id="JAFBEE010000009">
    <property type="protein sequence ID" value="MBM7615060.1"/>
    <property type="molecule type" value="Genomic_DNA"/>
</dbReference>
<evidence type="ECO:0000256" key="1">
    <source>
        <dbReference type="ARBA" id="ARBA00018672"/>
    </source>
</evidence>
<dbReference type="InterPro" id="IPR039420">
    <property type="entry name" value="WalR-like"/>
</dbReference>
<dbReference type="Gene3D" id="3.40.50.2300">
    <property type="match status" value="1"/>
</dbReference>